<comment type="pathway">
    <text evidence="2">Lipid metabolism; phospholipid metabolism.</text>
</comment>
<feature type="transmembrane region" description="Helical" evidence="22">
    <location>
        <begin position="134"/>
        <end position="153"/>
    </location>
</feature>
<evidence type="ECO:0000313" key="25">
    <source>
        <dbReference type="Proteomes" id="UP001108240"/>
    </source>
</evidence>
<dbReference type="OMA" id="VIPATEC"/>
<dbReference type="PANTHER" id="PTHR23063">
    <property type="entry name" value="PHOSPHOLIPID ACYLTRANSFERASE"/>
    <property type="match status" value="1"/>
</dbReference>
<evidence type="ECO:0000256" key="18">
    <source>
        <dbReference type="ARBA" id="ARBA00023315"/>
    </source>
</evidence>
<dbReference type="CDD" id="cd07991">
    <property type="entry name" value="LPLAT_LPCAT1-like"/>
    <property type="match status" value="1"/>
</dbReference>
<evidence type="ECO:0000256" key="17">
    <source>
        <dbReference type="ARBA" id="ARBA00023264"/>
    </source>
</evidence>
<keyword evidence="8" id="KW-0808">Transferase</keyword>
<evidence type="ECO:0000256" key="12">
    <source>
        <dbReference type="ARBA" id="ARBA00022837"/>
    </source>
</evidence>
<comment type="subcellular location">
    <subcellularLocation>
        <location evidence="1">Endoplasmic reticulum membrane</location>
        <topology evidence="1">Multi-pass membrane protein</topology>
    </subcellularLocation>
</comment>
<name>A0A9J7XV10_CYPCA</name>
<comment type="similarity">
    <text evidence="4">Belongs to the 1-acyl-sn-glycerol-3-phosphate acyltransferase family.</text>
</comment>
<sequence length="645" mass="71312">MTSPGGGTVATRGGAAVKRMKWSLELSLGNSSRNRGDRQSKDGDVMYPVGYSDKPVPDTSVQEADRNLVEKRCWDVALGPLKQIPMNLFIMYMSGNTISIFPIMMVCMMAWRPIQALMSMSATFKLLESSSQQWLQGLVYLIGNLLGSALAVYKCQSMGLLPTHSSDWLAFIEPPQGMILGVVLFPVRITLATLFFLLMWPVARLRLAGLSAAERAEPVRGWRWWLFHHIMLFLSRAVFFSVGFLWIRVKGRQAGLKEAPVLVVAPHSGFLDMLVLYATGLPIVVSRAENCRLPVIGALLEFNQSLIVSRKDPQSRKKCVSQICERVTSDARWPQMLMFPEGTTTNGRALIKFKPGAFLAGVPVQPVLLHYPGEPDTVRWTWKGQTWLGALWHTTSQIHTSVTVEFLPIYTPSHDEKQSPELYAENVQKLMAKALCVPATDYVMEGRSPVKKLGNLSLPLEPPAQETLRLLREHGLTSAHVEAVMNHVIDSCHSGQSSMVTADHLAALLGLKDRKMAVKICSLYSKDDTVDLRQICVSVSAASGFRSLESLIHTAFTWYDADQDGLLSADDLSGLMGALVGVPQYSITEMYTALTARGRPTEASLQDLLMTHPVYRRVCTEYLHSSGSADGNHNGIPNRKANGIK</sequence>
<dbReference type="SUPFAM" id="SSF69593">
    <property type="entry name" value="Glycerol-3-phosphate (1)-acyltransferase"/>
    <property type="match status" value="1"/>
</dbReference>
<dbReference type="Proteomes" id="UP001108240">
    <property type="component" value="Unplaced"/>
</dbReference>
<dbReference type="GO" id="GO:0042171">
    <property type="term" value="F:lysophosphatidic acid acyltransferase activity"/>
    <property type="evidence" value="ECO:0007669"/>
    <property type="project" value="TreeGrafter"/>
</dbReference>
<feature type="transmembrane region" description="Helical" evidence="22">
    <location>
        <begin position="178"/>
        <end position="202"/>
    </location>
</feature>
<dbReference type="GO" id="GO:0036151">
    <property type="term" value="P:phosphatidylcholine acyl-chain remodeling"/>
    <property type="evidence" value="ECO:0007669"/>
    <property type="project" value="TreeGrafter"/>
</dbReference>
<evidence type="ECO:0000256" key="7">
    <source>
        <dbReference type="ARBA" id="ARBA00022516"/>
    </source>
</evidence>
<dbReference type="InterPro" id="IPR018247">
    <property type="entry name" value="EF_Hand_1_Ca_BS"/>
</dbReference>
<keyword evidence="16" id="KW-0594">Phospholipid biosynthesis</keyword>
<evidence type="ECO:0000256" key="13">
    <source>
        <dbReference type="ARBA" id="ARBA00022989"/>
    </source>
</evidence>
<keyword evidence="9 22" id="KW-0812">Transmembrane</keyword>
<keyword evidence="13 22" id="KW-1133">Transmembrane helix</keyword>
<dbReference type="GO" id="GO:0008654">
    <property type="term" value="P:phospholipid biosynthetic process"/>
    <property type="evidence" value="ECO:0007669"/>
    <property type="project" value="UniProtKB-KW"/>
</dbReference>
<proteinExistence type="inferred from homology"/>
<evidence type="ECO:0000256" key="21">
    <source>
        <dbReference type="SAM" id="MobiDB-lite"/>
    </source>
</evidence>
<dbReference type="InterPro" id="IPR045252">
    <property type="entry name" value="LPCAT1-like"/>
</dbReference>
<evidence type="ECO:0000256" key="16">
    <source>
        <dbReference type="ARBA" id="ARBA00023209"/>
    </source>
</evidence>
<reference evidence="24" key="1">
    <citation type="submission" date="2025-08" db="UniProtKB">
        <authorList>
            <consortium name="Ensembl"/>
        </authorList>
    </citation>
    <scope>IDENTIFICATION</scope>
</reference>
<evidence type="ECO:0000256" key="11">
    <source>
        <dbReference type="ARBA" id="ARBA00022824"/>
    </source>
</evidence>
<organism evidence="24 25">
    <name type="scientific">Cyprinus carpio carpio</name>
    <dbReference type="NCBI Taxonomy" id="630221"/>
    <lineage>
        <taxon>Eukaryota</taxon>
        <taxon>Metazoa</taxon>
        <taxon>Chordata</taxon>
        <taxon>Craniata</taxon>
        <taxon>Vertebrata</taxon>
        <taxon>Euteleostomi</taxon>
        <taxon>Actinopterygii</taxon>
        <taxon>Neopterygii</taxon>
        <taxon>Teleostei</taxon>
        <taxon>Ostariophysi</taxon>
        <taxon>Cypriniformes</taxon>
        <taxon>Cyprinidae</taxon>
        <taxon>Cyprininae</taxon>
        <taxon>Cyprinus</taxon>
    </lineage>
</organism>
<dbReference type="GO" id="GO:0046872">
    <property type="term" value="F:metal ion binding"/>
    <property type="evidence" value="ECO:0007669"/>
    <property type="project" value="UniProtKB-KW"/>
</dbReference>
<feature type="transmembrane region" description="Helical" evidence="22">
    <location>
        <begin position="222"/>
        <end position="247"/>
    </location>
</feature>
<dbReference type="InterPro" id="IPR002123">
    <property type="entry name" value="Plipid/glycerol_acylTrfase"/>
</dbReference>
<accession>A0A9J7XV10</accession>
<keyword evidence="17" id="KW-1208">Phospholipid metabolism</keyword>
<feature type="region of interest" description="Disordered" evidence="21">
    <location>
        <begin position="28"/>
        <end position="61"/>
    </location>
</feature>
<keyword evidence="15 22" id="KW-0472">Membrane</keyword>
<dbReference type="Gene3D" id="1.10.238.10">
    <property type="entry name" value="EF-hand"/>
    <property type="match status" value="1"/>
</dbReference>
<dbReference type="Pfam" id="PF01553">
    <property type="entry name" value="Acyltransferase"/>
    <property type="match status" value="1"/>
</dbReference>
<keyword evidence="10" id="KW-0479">Metal-binding</keyword>
<evidence type="ECO:0000256" key="5">
    <source>
        <dbReference type="ARBA" id="ARBA00011276"/>
    </source>
</evidence>
<dbReference type="GO" id="GO:0005789">
    <property type="term" value="C:endoplasmic reticulum membrane"/>
    <property type="evidence" value="ECO:0007669"/>
    <property type="project" value="UniProtKB-SubCell"/>
</dbReference>
<dbReference type="SMART" id="SM00563">
    <property type="entry name" value="PlsC"/>
    <property type="match status" value="1"/>
</dbReference>
<dbReference type="Pfam" id="PF06417">
    <property type="entry name" value="EMC4"/>
    <property type="match status" value="1"/>
</dbReference>
<comment type="similarity">
    <text evidence="3">Belongs to the EMC4 family.</text>
</comment>
<evidence type="ECO:0000256" key="4">
    <source>
        <dbReference type="ARBA" id="ARBA00008655"/>
    </source>
</evidence>
<dbReference type="GeneTree" id="ENSGT01030000234574"/>
<keyword evidence="14" id="KW-0443">Lipid metabolism</keyword>
<evidence type="ECO:0000256" key="1">
    <source>
        <dbReference type="ARBA" id="ARBA00004477"/>
    </source>
</evidence>
<keyword evidence="7" id="KW-0444">Lipid biosynthesis</keyword>
<evidence type="ECO:0000256" key="14">
    <source>
        <dbReference type="ARBA" id="ARBA00023098"/>
    </source>
</evidence>
<dbReference type="PROSITE" id="PS00018">
    <property type="entry name" value="EF_HAND_1"/>
    <property type="match status" value="1"/>
</dbReference>
<keyword evidence="25" id="KW-1185">Reference proteome</keyword>
<evidence type="ECO:0000256" key="8">
    <source>
        <dbReference type="ARBA" id="ARBA00022679"/>
    </source>
</evidence>
<feature type="compositionally biased region" description="Basic and acidic residues" evidence="21">
    <location>
        <begin position="34"/>
        <end position="44"/>
    </location>
</feature>
<evidence type="ECO:0000256" key="2">
    <source>
        <dbReference type="ARBA" id="ARBA00005074"/>
    </source>
</evidence>
<dbReference type="InterPro" id="IPR011992">
    <property type="entry name" value="EF-hand-dom_pair"/>
</dbReference>
<keyword evidence="18" id="KW-0012">Acyltransferase</keyword>
<protein>
    <recommendedName>
        <fullName evidence="6">ER membrane protein complex subunit 4</fullName>
    </recommendedName>
    <alternativeName>
        <fullName evidence="20">Transmembrane protein 85</fullName>
    </alternativeName>
</protein>
<evidence type="ECO:0000256" key="10">
    <source>
        <dbReference type="ARBA" id="ARBA00022723"/>
    </source>
</evidence>
<dbReference type="InterPro" id="IPR009445">
    <property type="entry name" value="TMEM85/Emc4"/>
</dbReference>
<comment type="subunit">
    <text evidence="5">Component of the ER membrane protein complex (EMC).</text>
</comment>
<dbReference type="SUPFAM" id="SSF47473">
    <property type="entry name" value="EF-hand"/>
    <property type="match status" value="1"/>
</dbReference>
<evidence type="ECO:0000256" key="9">
    <source>
        <dbReference type="ARBA" id="ARBA00022692"/>
    </source>
</evidence>
<keyword evidence="12" id="KW-0106">Calcium</keyword>
<evidence type="ECO:0000259" key="23">
    <source>
        <dbReference type="SMART" id="SM00563"/>
    </source>
</evidence>
<feature type="domain" description="Phospholipid/glycerol acyltransferase" evidence="23">
    <location>
        <begin position="261"/>
        <end position="372"/>
    </location>
</feature>
<feature type="transmembrane region" description="Helical" evidence="22">
    <location>
        <begin position="89"/>
        <end position="114"/>
    </location>
</feature>
<evidence type="ECO:0000256" key="3">
    <source>
        <dbReference type="ARBA" id="ARBA00007715"/>
    </source>
</evidence>
<comment type="pathway">
    <text evidence="19">Phospholipid metabolism.</text>
</comment>
<evidence type="ECO:0000256" key="19">
    <source>
        <dbReference type="ARBA" id="ARBA00025707"/>
    </source>
</evidence>
<dbReference type="Ensembl" id="ENSCCRT00000184342.1">
    <property type="protein sequence ID" value="ENSCCRP00000110411.1"/>
    <property type="gene ID" value="ENSCCRG00000026733.2"/>
</dbReference>
<dbReference type="PANTHER" id="PTHR23063:SF7">
    <property type="entry name" value="LYSOPHOSPHOLIPID ACYLTRANSFERASE LPCAT4"/>
    <property type="match status" value="1"/>
</dbReference>
<dbReference type="GO" id="GO:0047184">
    <property type="term" value="F:1-acylglycerophosphocholine O-acyltransferase activity"/>
    <property type="evidence" value="ECO:0007669"/>
    <property type="project" value="TreeGrafter"/>
</dbReference>
<evidence type="ECO:0000313" key="24">
    <source>
        <dbReference type="Ensembl" id="ENSCCRP00000110411.1"/>
    </source>
</evidence>
<dbReference type="AlphaFoldDB" id="A0A9J7XV10"/>
<keyword evidence="11" id="KW-0256">Endoplasmic reticulum</keyword>
<evidence type="ECO:0000256" key="22">
    <source>
        <dbReference type="SAM" id="Phobius"/>
    </source>
</evidence>
<reference evidence="24" key="2">
    <citation type="submission" date="2025-09" db="UniProtKB">
        <authorList>
            <consortium name="Ensembl"/>
        </authorList>
    </citation>
    <scope>IDENTIFICATION</scope>
</reference>
<evidence type="ECO:0000256" key="20">
    <source>
        <dbReference type="ARBA" id="ARBA00031143"/>
    </source>
</evidence>
<evidence type="ECO:0000256" key="6">
    <source>
        <dbReference type="ARBA" id="ARBA00020820"/>
    </source>
</evidence>
<evidence type="ECO:0000256" key="15">
    <source>
        <dbReference type="ARBA" id="ARBA00023136"/>
    </source>
</evidence>